<accession>A0ABW1QWF2</accession>
<feature type="region of interest" description="Disordered" evidence="1">
    <location>
        <begin position="1"/>
        <end position="23"/>
    </location>
</feature>
<keyword evidence="2" id="KW-0472">Membrane</keyword>
<keyword evidence="2" id="KW-0812">Transmembrane</keyword>
<keyword evidence="2" id="KW-1133">Transmembrane helix</keyword>
<evidence type="ECO:0000256" key="1">
    <source>
        <dbReference type="SAM" id="MobiDB-lite"/>
    </source>
</evidence>
<keyword evidence="4" id="KW-1185">Reference proteome</keyword>
<proteinExistence type="predicted"/>
<evidence type="ECO:0000313" key="4">
    <source>
        <dbReference type="Proteomes" id="UP001596098"/>
    </source>
</evidence>
<feature type="compositionally biased region" description="Basic and acidic residues" evidence="1">
    <location>
        <begin position="9"/>
        <end position="21"/>
    </location>
</feature>
<dbReference type="RefSeq" id="WP_206611494.1">
    <property type="nucleotide sequence ID" value="NZ_CP034929.1"/>
</dbReference>
<organism evidence="3 4">
    <name type="scientific">Nocardioides yefusunii</name>
    <dbReference type="NCBI Taxonomy" id="2500546"/>
    <lineage>
        <taxon>Bacteria</taxon>
        <taxon>Bacillati</taxon>
        <taxon>Actinomycetota</taxon>
        <taxon>Actinomycetes</taxon>
        <taxon>Propionibacteriales</taxon>
        <taxon>Nocardioidaceae</taxon>
        <taxon>Nocardioides</taxon>
    </lineage>
</organism>
<gene>
    <name evidence="3" type="ORF">ACFPWU_08860</name>
</gene>
<protein>
    <recommendedName>
        <fullName evidence="5">AtpZ/AtpI family protein</fullName>
    </recommendedName>
</protein>
<comment type="caution">
    <text evidence="3">The sequence shown here is derived from an EMBL/GenBank/DDBJ whole genome shotgun (WGS) entry which is preliminary data.</text>
</comment>
<evidence type="ECO:0000313" key="3">
    <source>
        <dbReference type="EMBL" id="MFC6153771.1"/>
    </source>
</evidence>
<evidence type="ECO:0000256" key="2">
    <source>
        <dbReference type="SAM" id="Phobius"/>
    </source>
</evidence>
<reference evidence="4" key="1">
    <citation type="journal article" date="2019" name="Int. J. Syst. Evol. Microbiol.">
        <title>The Global Catalogue of Microorganisms (GCM) 10K type strain sequencing project: providing services to taxonomists for standard genome sequencing and annotation.</title>
        <authorList>
            <consortium name="The Broad Institute Genomics Platform"/>
            <consortium name="The Broad Institute Genome Sequencing Center for Infectious Disease"/>
            <person name="Wu L."/>
            <person name="Ma J."/>
        </authorList>
    </citation>
    <scope>NUCLEOTIDE SEQUENCE [LARGE SCALE GENOMIC DNA]</scope>
    <source>
        <strain evidence="4">DFY28</strain>
    </source>
</reference>
<name>A0ABW1QWF2_9ACTN</name>
<feature type="transmembrane region" description="Helical" evidence="2">
    <location>
        <begin position="50"/>
        <end position="70"/>
    </location>
</feature>
<feature type="transmembrane region" description="Helical" evidence="2">
    <location>
        <begin position="26"/>
        <end position="44"/>
    </location>
</feature>
<dbReference type="EMBL" id="JBHSQI010000004">
    <property type="protein sequence ID" value="MFC6153771.1"/>
    <property type="molecule type" value="Genomic_DNA"/>
</dbReference>
<dbReference type="Proteomes" id="UP001596098">
    <property type="component" value="Unassembled WGS sequence"/>
</dbReference>
<sequence length="84" mass="8940">MAENTPSDGRADKNENQKPLKDPWGAFGYLVSGVGVYGLIGWGLDQWLDTSFLVAIGIVVGAGLGIYMTMKALQVPSGSDDHKN</sequence>
<evidence type="ECO:0008006" key="5">
    <source>
        <dbReference type="Google" id="ProtNLM"/>
    </source>
</evidence>